<dbReference type="InterPro" id="IPR029052">
    <property type="entry name" value="Metallo-depent_PP-like"/>
</dbReference>
<dbReference type="InterPro" id="IPR036907">
    <property type="entry name" value="5'-Nucleotdase_C_sf"/>
</dbReference>
<dbReference type="InterPro" id="IPR015943">
    <property type="entry name" value="WD40/YVTN_repeat-like_dom_sf"/>
</dbReference>
<dbReference type="PANTHER" id="PTHR11575">
    <property type="entry name" value="5'-NUCLEOTIDASE-RELATED"/>
    <property type="match status" value="1"/>
</dbReference>
<dbReference type="EMBL" id="QPMK01000006">
    <property type="protein sequence ID" value="RDD66304.1"/>
    <property type="molecule type" value="Genomic_DNA"/>
</dbReference>
<proteinExistence type="predicted"/>
<dbReference type="GO" id="GO:0000166">
    <property type="term" value="F:nucleotide binding"/>
    <property type="evidence" value="ECO:0007669"/>
    <property type="project" value="InterPro"/>
</dbReference>
<dbReference type="RefSeq" id="WP_114510876.1">
    <property type="nucleotide sequence ID" value="NZ_QPMK01000006.1"/>
</dbReference>
<dbReference type="Pfam" id="PF13448">
    <property type="entry name" value="DUF4114"/>
    <property type="match status" value="1"/>
</dbReference>
<organism evidence="4 5">
    <name type="scientific">Thalassococcus profundi</name>
    <dbReference type="NCBI Taxonomy" id="2282382"/>
    <lineage>
        <taxon>Bacteria</taxon>
        <taxon>Pseudomonadati</taxon>
        <taxon>Pseudomonadota</taxon>
        <taxon>Alphaproteobacteria</taxon>
        <taxon>Rhodobacterales</taxon>
        <taxon>Roseobacteraceae</taxon>
        <taxon>Thalassococcus</taxon>
    </lineage>
</organism>
<dbReference type="Gene3D" id="3.90.780.10">
    <property type="entry name" value="5'-Nucleotidase, C-terminal domain"/>
    <property type="match status" value="1"/>
</dbReference>
<keyword evidence="5" id="KW-1185">Reference proteome</keyword>
<evidence type="ECO:0000259" key="1">
    <source>
        <dbReference type="Pfam" id="PF02872"/>
    </source>
</evidence>
<dbReference type="GO" id="GO:0030288">
    <property type="term" value="C:outer membrane-bounded periplasmic space"/>
    <property type="evidence" value="ECO:0007669"/>
    <property type="project" value="TreeGrafter"/>
</dbReference>
<dbReference type="InterPro" id="IPR006146">
    <property type="entry name" value="5'-Nucleotdase_CS"/>
</dbReference>
<dbReference type="Proteomes" id="UP000253977">
    <property type="component" value="Unassembled WGS sequence"/>
</dbReference>
<dbReference type="SUPFAM" id="SSF50969">
    <property type="entry name" value="YVTN repeat-like/Quinoprotein amine dehydrogenase"/>
    <property type="match status" value="1"/>
</dbReference>
<feature type="domain" description="DUF4114" evidence="2">
    <location>
        <begin position="1335"/>
        <end position="1432"/>
    </location>
</feature>
<dbReference type="InterPro" id="IPR055188">
    <property type="entry name" value="Choice_anch_I"/>
</dbReference>
<dbReference type="NCBIfam" id="NF038117">
    <property type="entry name" value="choice_anch_I"/>
    <property type="match status" value="1"/>
</dbReference>
<dbReference type="InterPro" id="IPR006179">
    <property type="entry name" value="5_nucleotidase/apyrase"/>
</dbReference>
<dbReference type="OrthoDB" id="9773411at2"/>
<dbReference type="Pfam" id="PF22494">
    <property type="entry name" value="choice_anch_I"/>
    <property type="match status" value="1"/>
</dbReference>
<evidence type="ECO:0000313" key="4">
    <source>
        <dbReference type="EMBL" id="RDD66304.1"/>
    </source>
</evidence>
<comment type="caution">
    <text evidence="4">The sequence shown here is derived from an EMBL/GenBank/DDBJ whole genome shotgun (WGS) entry which is preliminary data.</text>
</comment>
<dbReference type="Gene3D" id="2.130.10.10">
    <property type="entry name" value="YVTN repeat-like/Quinoprotein amine dehydrogenase"/>
    <property type="match status" value="1"/>
</dbReference>
<feature type="domain" description="5'-Nucleotidase C-terminal" evidence="1">
    <location>
        <begin position="391"/>
        <end position="572"/>
    </location>
</feature>
<evidence type="ECO:0000313" key="5">
    <source>
        <dbReference type="Proteomes" id="UP000253977"/>
    </source>
</evidence>
<dbReference type="GO" id="GO:0009166">
    <property type="term" value="P:nucleotide catabolic process"/>
    <property type="evidence" value="ECO:0007669"/>
    <property type="project" value="InterPro"/>
</dbReference>
<dbReference type="GO" id="GO:0046872">
    <property type="term" value="F:metal ion binding"/>
    <property type="evidence" value="ECO:0007669"/>
    <property type="project" value="InterPro"/>
</dbReference>
<dbReference type="InterPro" id="IPR008334">
    <property type="entry name" value="5'-Nucleotdase_C"/>
</dbReference>
<name>A0A369TNM5_9RHOB</name>
<evidence type="ECO:0000259" key="3">
    <source>
        <dbReference type="Pfam" id="PF22494"/>
    </source>
</evidence>
<dbReference type="PRINTS" id="PR01607">
    <property type="entry name" value="APYRASEFAMLY"/>
</dbReference>
<dbReference type="Gene3D" id="3.60.21.10">
    <property type="match status" value="1"/>
</dbReference>
<reference evidence="4 5" key="1">
    <citation type="submission" date="2018-07" db="EMBL/GenBank/DDBJ databases">
        <title>Thalassococcus profundi sp. nov., a marine bacterium isolated from deep seawater of Okinawa Trough.</title>
        <authorList>
            <person name="Yu M."/>
        </authorList>
    </citation>
    <scope>NUCLEOTIDE SEQUENCE [LARGE SCALE GENOMIC DNA]</scope>
    <source>
        <strain evidence="4 5">WRAS1</strain>
    </source>
</reference>
<dbReference type="GO" id="GO:0008768">
    <property type="term" value="F:UDP-sugar diphosphatase activity"/>
    <property type="evidence" value="ECO:0007669"/>
    <property type="project" value="TreeGrafter"/>
</dbReference>
<feature type="domain" description="Choice-of-anchor I" evidence="3">
    <location>
        <begin position="701"/>
        <end position="1133"/>
    </location>
</feature>
<dbReference type="GO" id="GO:0008253">
    <property type="term" value="F:5'-nucleotidase activity"/>
    <property type="evidence" value="ECO:0007669"/>
    <property type="project" value="TreeGrafter"/>
</dbReference>
<dbReference type="InterPro" id="IPR025193">
    <property type="entry name" value="DUF4114"/>
</dbReference>
<gene>
    <name evidence="4" type="ORF">DU478_10310</name>
</gene>
<dbReference type="SUPFAM" id="SSF55816">
    <property type="entry name" value="5'-nucleotidase (syn. UDP-sugar hydrolase), C-terminal domain"/>
    <property type="match status" value="1"/>
</dbReference>
<dbReference type="Pfam" id="PF02872">
    <property type="entry name" value="5_nucleotid_C"/>
    <property type="match status" value="1"/>
</dbReference>
<sequence>MANFTLELLHVTDQEASSPAVFDAPNLSAVLNALRAQDIGADGLPDNTLTLSSGDAFIPGLFYDAAAAVYGSAGIADIQIQNELGFQAIALGNHEFDFGTGVLAGLIDGSAEGSILGMDFGGTDFPYLSANLDFSLDANLAPLEIEGGQAPQGGSVTSSTVITVGDETIAVIGATTPTLDRISSAGDLGILPGQFDDTPTPAQLDALAAVIQAEVDAVLAADPTINKVILSSHMQRIAIEQELATRLTDIDIIIAGGSNTRLFDENDRARDGDSTQGTYPIFATDANGDTTAIVNTDGSYKYVGRLVIDFDEEGKIVADSYDATVSGAYATDAQGVADLNAAGLVDPEVQQIADEIGARIIETESNVFGISDVFLNGNRSGTFAPDDPDGVRTQETNLGNLTADANLAAAKAVDDTVVVSIKNGGGIRASIGQTIVPPGETEAERTPTAEVRDGVVVKPAGGISQTDIQKTLAFNNGLSLITVTRAEMVAVLEHAISGVENAAGSFPQISGLQFSFDADLPAGERVLNAAIVDDSGAVVAELVRDGVLVGDADQPFRIVTLNFLAGGGDGYPFPQGAEANRVDLYDLDGDGSDDEATTGAASFAFDGTEQDALAEYLDANFNDGTAFTAADEGPEADLRIQNIGFRPDTVLIDSIADISRGDLTITEAQVYDSGVGEAGSEVVAFENGVVYTTNGEEGRIDAFNADTGVLLGSIDLTGIAGFDGVQSVAVKNGIVAAAIAGEDAANGFVAFFSPTGQFLGRVEVGNLPDNVSFTPDGSRVLVANEGEPIDADTDPAGSVSIIDLSNGVLNATVNTLDFADVDLSAARIVGDRGAALDVEPEYIATNAAGTRAYVSLQEANAYATVDLTTNTILDVKSFGTVDHSLPGNGIDSSDRDGTINITARPVQGLRMPDAIATFAVGGTTYLVTANEGDARDLDGDETRLSDAAEDGLLDPALLAALQADGLLADEEMGRLNISAIDGDTDGDGDIDELYSYGSRGFTIFDADTGAVVFDSGDDFAQIIANVNPLGFNDEEGTTDENRSDNKGVEPEAVTIGTLNGTTYAFIGLERDGGIMVYDVTDPANSEFVTYFNGRDNGDVSPETLTFVAPADSPTGFAQLIAAYEVSGTTVAYDLTTVPDSSSPANPTPTLPAVAFSEATFPGTVTVDDGPVTGRLEEFNGATFDGVDDGDTFVFTNAPLFGDAQIVENATAGTVSFNGAVTGVDANLTAGSFLSVATGASEVTARFLDTLLGDGEDLREGQSVDPAQVDGIGFDAYLTGDGSRDYVVTAGASTSAFANTLGAYEIDASGAISNVRILFENSKTAAGTSVEIDDVAAGSQLQFFLIQNGADLAAELSDTLVFDTSGARPMLMDDGAGVDAEIFHSASTGFNSDGVEHFLSGATAEADALRIGIEDLVGGGDRDYQDMVFTVDIA</sequence>
<accession>A0A369TNM5</accession>
<dbReference type="SUPFAM" id="SSF56300">
    <property type="entry name" value="Metallo-dependent phosphatases"/>
    <property type="match status" value="1"/>
</dbReference>
<dbReference type="PROSITE" id="PS00786">
    <property type="entry name" value="5_NUCLEOTIDASE_2"/>
    <property type="match status" value="1"/>
</dbReference>
<dbReference type="PANTHER" id="PTHR11575:SF24">
    <property type="entry name" value="5'-NUCLEOTIDASE"/>
    <property type="match status" value="1"/>
</dbReference>
<dbReference type="InterPro" id="IPR011044">
    <property type="entry name" value="Quino_amine_DH_bsu"/>
</dbReference>
<evidence type="ECO:0000259" key="2">
    <source>
        <dbReference type="Pfam" id="PF13448"/>
    </source>
</evidence>
<protein>
    <submittedName>
        <fullName evidence="4">Bifunctional metallophosphatase/5'-nucleotidase</fullName>
    </submittedName>
</protein>